<protein>
    <submittedName>
        <fullName evidence="2">Uncharacterized protein</fullName>
    </submittedName>
</protein>
<sequence>MKFLYCVLLLFLAINVGYCAAIPVDAESNAIGDRSNRMFVQVLNCTSPNCKAQCRGRGYRTGQCQIGRCFCSYV</sequence>
<accession>A0A903VTQ9</accession>
<keyword evidence="1" id="KW-0732">Signal</keyword>
<name>A0A903VTQ9_AEDAE</name>
<reference evidence="2" key="2">
    <citation type="submission" date="2022-10" db="UniProtKB">
        <authorList>
            <consortium name="EnsemblMetazoa"/>
        </authorList>
    </citation>
    <scope>IDENTIFICATION</scope>
    <source>
        <strain evidence="2">LVP_AGWG</strain>
    </source>
</reference>
<proteinExistence type="predicted"/>
<dbReference type="EnsemblMetazoa" id="AAEL029094-RA">
    <property type="protein sequence ID" value="AAEL029094-PA"/>
    <property type="gene ID" value="AAEL029094"/>
</dbReference>
<dbReference type="Proteomes" id="UP000008820">
    <property type="component" value="Chromosome 2"/>
</dbReference>
<reference evidence="2 3" key="1">
    <citation type="submission" date="2017-06" db="EMBL/GenBank/DDBJ databases">
        <title>Aedes aegypti genome working group (AGWG) sequencing and assembly.</title>
        <authorList>
            <consortium name="Aedes aegypti Genome Working Group (AGWG)"/>
            <person name="Matthews B.J."/>
        </authorList>
    </citation>
    <scope>NUCLEOTIDE SEQUENCE [LARGE SCALE GENOMIC DNA]</scope>
    <source>
        <strain evidence="2 3">LVP_AGWG</strain>
    </source>
</reference>
<evidence type="ECO:0000256" key="1">
    <source>
        <dbReference type="SAM" id="SignalP"/>
    </source>
</evidence>
<organism evidence="2 3">
    <name type="scientific">Aedes aegypti</name>
    <name type="common">Yellowfever mosquito</name>
    <name type="synonym">Culex aegypti</name>
    <dbReference type="NCBI Taxonomy" id="7159"/>
    <lineage>
        <taxon>Eukaryota</taxon>
        <taxon>Metazoa</taxon>
        <taxon>Ecdysozoa</taxon>
        <taxon>Arthropoda</taxon>
        <taxon>Hexapoda</taxon>
        <taxon>Insecta</taxon>
        <taxon>Pterygota</taxon>
        <taxon>Neoptera</taxon>
        <taxon>Endopterygota</taxon>
        <taxon>Diptera</taxon>
        <taxon>Nematocera</taxon>
        <taxon>Culicoidea</taxon>
        <taxon>Culicidae</taxon>
        <taxon>Culicinae</taxon>
        <taxon>Aedini</taxon>
        <taxon>Aedes</taxon>
        <taxon>Stegomyia</taxon>
    </lineage>
</organism>
<keyword evidence="3" id="KW-1185">Reference proteome</keyword>
<evidence type="ECO:0000313" key="3">
    <source>
        <dbReference type="Proteomes" id="UP000008820"/>
    </source>
</evidence>
<feature type="signal peptide" evidence="1">
    <location>
        <begin position="1"/>
        <end position="21"/>
    </location>
</feature>
<dbReference type="AlphaFoldDB" id="A0A903VTQ9"/>
<feature type="chain" id="PRO_5036673209" evidence="1">
    <location>
        <begin position="22"/>
        <end position="74"/>
    </location>
</feature>
<evidence type="ECO:0000313" key="2">
    <source>
        <dbReference type="EnsemblMetazoa" id="AAEL029094-PA"/>
    </source>
</evidence>